<dbReference type="Proteomes" id="UP000070544">
    <property type="component" value="Unassembled WGS sequence"/>
</dbReference>
<dbReference type="InterPro" id="IPR012469">
    <property type="entry name" value="DUF1688"/>
</dbReference>
<dbReference type="EMBL" id="KQ965731">
    <property type="protein sequence ID" value="KXS22502.1"/>
    <property type="molecule type" value="Genomic_DNA"/>
</dbReference>
<organism evidence="1 2">
    <name type="scientific">Gonapodya prolifera (strain JEL478)</name>
    <name type="common">Monoblepharis prolifera</name>
    <dbReference type="NCBI Taxonomy" id="1344416"/>
    <lineage>
        <taxon>Eukaryota</taxon>
        <taxon>Fungi</taxon>
        <taxon>Fungi incertae sedis</taxon>
        <taxon>Chytridiomycota</taxon>
        <taxon>Chytridiomycota incertae sedis</taxon>
        <taxon>Monoblepharidomycetes</taxon>
        <taxon>Monoblepharidales</taxon>
        <taxon>Gonapodyaceae</taxon>
        <taxon>Gonapodya</taxon>
    </lineage>
</organism>
<dbReference type="PANTHER" id="PTHR31687">
    <property type="match status" value="1"/>
</dbReference>
<proteinExistence type="predicted"/>
<dbReference type="PANTHER" id="PTHR31687:SF3">
    <property type="entry name" value="PROTEIN URG3"/>
    <property type="match status" value="1"/>
</dbReference>
<sequence length="515" mass="55036">MSTNVAPIDDPALVHLRSLAAVRETTTRLLDAALKTPSGDGQGVLKHFRLDMSKVDSVADFVLDLMRRDYPAVGAHPATNGRIIDGIAVGRIPPHSRWRHFDAGGIKRLGWLLQSWKSDSDAPMDLLEPARRALDLTFVSVLLDAGAGDTWKYEEKSAYGDGHHAGGIYTRSEGLAIASLDMFREGLFSSDPNVKCRVDSSALLNLPFPVFTTALQHHPANNPLAGVDSRHTLLTRLGAALSADPVFTTVYCGVSSDGKPLPTSETAVGRPGHILDYLLAHSSTSHTVATGSSETPSAIIPLSTLWYSLTAPFHSFPTIWPPSRTRIAGVAMGDAWPCDALSRLPATTWVGGGRGGERTDHVVAFHKLTQWLVYSLVEVMEACGGDWVGVVEDATSTPKLGKVKLTGTEALTGLAEYRNGGLLIDLNVLSLQTAPPTALPPIHPLIIEWRALTVPLLDLIAQRVRERLGVSEEELPLAKVLEGGTWKAGREVAKKLRGATGGGPPVGVVGDGTVF</sequence>
<dbReference type="OMA" id="VPMFTAD"/>
<gene>
    <name evidence="1" type="ORF">M427DRAFT_173834</name>
</gene>
<accession>A0A139B0H8</accession>
<keyword evidence="2" id="KW-1185">Reference proteome</keyword>
<name>A0A139B0H8_GONPJ</name>
<dbReference type="STRING" id="1344416.A0A139B0H8"/>
<evidence type="ECO:0000313" key="1">
    <source>
        <dbReference type="EMBL" id="KXS22502.1"/>
    </source>
</evidence>
<protein>
    <submittedName>
        <fullName evidence="1">DUF1688-domain-containing protein</fullName>
    </submittedName>
</protein>
<dbReference type="Pfam" id="PF07958">
    <property type="entry name" value="DUF1688"/>
    <property type="match status" value="1"/>
</dbReference>
<dbReference type="AlphaFoldDB" id="A0A139B0H8"/>
<dbReference type="OrthoDB" id="2153176at2759"/>
<evidence type="ECO:0000313" key="2">
    <source>
        <dbReference type="Proteomes" id="UP000070544"/>
    </source>
</evidence>
<reference evidence="1 2" key="1">
    <citation type="journal article" date="2015" name="Genome Biol. Evol.">
        <title>Phylogenomic analyses indicate that early fungi evolved digesting cell walls of algal ancestors of land plants.</title>
        <authorList>
            <person name="Chang Y."/>
            <person name="Wang S."/>
            <person name="Sekimoto S."/>
            <person name="Aerts A.L."/>
            <person name="Choi C."/>
            <person name="Clum A."/>
            <person name="LaButti K.M."/>
            <person name="Lindquist E.A."/>
            <person name="Yee Ngan C."/>
            <person name="Ohm R.A."/>
            <person name="Salamov A.A."/>
            <person name="Grigoriev I.V."/>
            <person name="Spatafora J.W."/>
            <person name="Berbee M.L."/>
        </authorList>
    </citation>
    <scope>NUCLEOTIDE SEQUENCE [LARGE SCALE GENOMIC DNA]</scope>
    <source>
        <strain evidence="1 2">JEL478</strain>
    </source>
</reference>